<keyword evidence="1" id="KW-0472">Membrane</keyword>
<evidence type="ECO:0000313" key="3">
    <source>
        <dbReference type="Proteomes" id="UP001174909"/>
    </source>
</evidence>
<comment type="caution">
    <text evidence="2">The sequence shown here is derived from an EMBL/GenBank/DDBJ whole genome shotgun (WGS) entry which is preliminary data.</text>
</comment>
<dbReference type="EMBL" id="CASHTH010004061">
    <property type="protein sequence ID" value="CAI8053023.1"/>
    <property type="molecule type" value="Genomic_DNA"/>
</dbReference>
<evidence type="ECO:0000256" key="1">
    <source>
        <dbReference type="SAM" id="Phobius"/>
    </source>
</evidence>
<gene>
    <name evidence="2" type="ORF">GBAR_LOCUS29000</name>
</gene>
<dbReference type="AlphaFoldDB" id="A0AA35TRC8"/>
<protein>
    <submittedName>
        <fullName evidence="2">Uncharacterized protein</fullName>
    </submittedName>
</protein>
<keyword evidence="1" id="KW-0812">Transmembrane</keyword>
<dbReference type="Proteomes" id="UP001174909">
    <property type="component" value="Unassembled WGS sequence"/>
</dbReference>
<accession>A0AA35TRC8</accession>
<name>A0AA35TRC8_GEOBA</name>
<evidence type="ECO:0000313" key="2">
    <source>
        <dbReference type="EMBL" id="CAI8053023.1"/>
    </source>
</evidence>
<organism evidence="2 3">
    <name type="scientific">Geodia barretti</name>
    <name type="common">Barrett's horny sponge</name>
    <dbReference type="NCBI Taxonomy" id="519541"/>
    <lineage>
        <taxon>Eukaryota</taxon>
        <taxon>Metazoa</taxon>
        <taxon>Porifera</taxon>
        <taxon>Demospongiae</taxon>
        <taxon>Heteroscleromorpha</taxon>
        <taxon>Tetractinellida</taxon>
        <taxon>Astrophorina</taxon>
        <taxon>Geodiidae</taxon>
        <taxon>Geodia</taxon>
    </lineage>
</organism>
<keyword evidence="1" id="KW-1133">Transmembrane helix</keyword>
<proteinExistence type="predicted"/>
<reference evidence="2" key="1">
    <citation type="submission" date="2023-03" db="EMBL/GenBank/DDBJ databases">
        <authorList>
            <person name="Steffen K."/>
            <person name="Cardenas P."/>
        </authorList>
    </citation>
    <scope>NUCLEOTIDE SEQUENCE</scope>
</reference>
<feature type="transmembrane region" description="Helical" evidence="1">
    <location>
        <begin position="17"/>
        <end position="35"/>
    </location>
</feature>
<keyword evidence="3" id="KW-1185">Reference proteome</keyword>
<sequence>MYTAVFIGKPANYSPRVLLGICAFSLLLCCVIFWCEFYRRSERRWGGGYRGKNGRWRSLGHVGVHKPRLTMQKQHQGIPISLEMESGEFFESYPLHPSSGPVDFFSDPLLLDSDRENLPGGQESL</sequence>